<sequence length="272" mass="31416">MLHTIAIILITLGIEWFIRKYKNQIQIKFSKYVYWILTSIFLFLFGILIGTLINSKGEEIGSWADWVSGIGTIGAFIWGIIAITKQTNIQRALDIESQRPQFSFERTMNIQKGELVLRPDIEGDTTPKKIKDRLNNNEGFLFRLTNISENPIYSMKVILDYNFDRENVYAFHGMPKESSIVLVPTKFIKNWQEIFVKFCSSASETGYMYCMAGNSATYYFVKDKNAAVSTYGNDKLISQNDEIIQLFDEKFEDSKSSSVMFKANRSIRKEDK</sequence>
<accession>A0AAW6BCK8</accession>
<evidence type="ECO:0000256" key="1">
    <source>
        <dbReference type="SAM" id="Phobius"/>
    </source>
</evidence>
<dbReference type="EMBL" id="JAOTHD010000052">
    <property type="protein sequence ID" value="MDB6247648.1"/>
    <property type="molecule type" value="Genomic_DNA"/>
</dbReference>
<reference evidence="2" key="2">
    <citation type="submission" date="2022-10" db="EMBL/GenBank/DDBJ databases">
        <authorList>
            <person name="Kostovova I."/>
            <person name="Moravkova M."/>
            <person name="Pechar R."/>
        </authorList>
    </citation>
    <scope>NUCLEOTIDE SEQUENCE</scope>
    <source>
        <strain evidence="2">M597B</strain>
    </source>
</reference>
<dbReference type="AlphaFoldDB" id="A0AAW6BCK8"/>
<keyword evidence="1" id="KW-0472">Membrane</keyword>
<name>A0AAW6BCK8_LACAM</name>
<dbReference type="Proteomes" id="UP001141961">
    <property type="component" value="Unassembled WGS sequence"/>
</dbReference>
<organism evidence="2 3">
    <name type="scientific">Lactobacillus amylovorus</name>
    <dbReference type="NCBI Taxonomy" id="1604"/>
    <lineage>
        <taxon>Bacteria</taxon>
        <taxon>Bacillati</taxon>
        <taxon>Bacillota</taxon>
        <taxon>Bacilli</taxon>
        <taxon>Lactobacillales</taxon>
        <taxon>Lactobacillaceae</taxon>
        <taxon>Lactobacillus</taxon>
    </lineage>
</organism>
<reference evidence="2" key="1">
    <citation type="journal article" date="2022" name="Microorganisms">
        <title>Antibiotic Susceptibility, Resistance Gene Determinants and Corresponding Genomic Regions in Lactobacillus amylovorus Isolates Derived from Wild Boars and Domestic Pigs.</title>
        <authorList>
            <person name="Moravkova M."/>
            <person name="Kostovova I."/>
            <person name="Kavanova K."/>
            <person name="Pechar R."/>
            <person name="Stanek S."/>
            <person name="Brychta A."/>
            <person name="Zeman M."/>
            <person name="Kubasova T."/>
        </authorList>
    </citation>
    <scope>NUCLEOTIDE SEQUENCE</scope>
    <source>
        <strain evidence="2">M597B</strain>
    </source>
</reference>
<keyword evidence="1" id="KW-1133">Transmembrane helix</keyword>
<evidence type="ECO:0008006" key="4">
    <source>
        <dbReference type="Google" id="ProtNLM"/>
    </source>
</evidence>
<feature type="transmembrane region" description="Helical" evidence="1">
    <location>
        <begin position="66"/>
        <end position="84"/>
    </location>
</feature>
<evidence type="ECO:0000313" key="2">
    <source>
        <dbReference type="EMBL" id="MDB6247648.1"/>
    </source>
</evidence>
<feature type="transmembrane region" description="Helical" evidence="1">
    <location>
        <begin position="32"/>
        <end position="54"/>
    </location>
</feature>
<keyword evidence="1" id="KW-0812">Transmembrane</keyword>
<evidence type="ECO:0000313" key="3">
    <source>
        <dbReference type="Proteomes" id="UP001141961"/>
    </source>
</evidence>
<comment type="caution">
    <text evidence="2">The sequence shown here is derived from an EMBL/GenBank/DDBJ whole genome shotgun (WGS) entry which is preliminary data.</text>
</comment>
<proteinExistence type="predicted"/>
<gene>
    <name evidence="2" type="ORF">ODV14_10285</name>
</gene>
<dbReference type="RefSeq" id="WP_271327302.1">
    <property type="nucleotide sequence ID" value="NZ_JAOTHC010000048.1"/>
</dbReference>
<protein>
    <recommendedName>
        <fullName evidence="4">SMODS-associating 2TM beta-strand rich effector domain-containing protein</fullName>
    </recommendedName>
</protein>